<organism evidence="10 11">
    <name type="scientific">Pinctada imbricata</name>
    <name type="common">Atlantic pearl-oyster</name>
    <name type="synonym">Pinctada martensii</name>
    <dbReference type="NCBI Taxonomy" id="66713"/>
    <lineage>
        <taxon>Eukaryota</taxon>
        <taxon>Metazoa</taxon>
        <taxon>Spiralia</taxon>
        <taxon>Lophotrochozoa</taxon>
        <taxon>Mollusca</taxon>
        <taxon>Bivalvia</taxon>
        <taxon>Autobranchia</taxon>
        <taxon>Pteriomorphia</taxon>
        <taxon>Pterioida</taxon>
        <taxon>Pterioidea</taxon>
        <taxon>Pteriidae</taxon>
        <taxon>Pinctada</taxon>
    </lineage>
</organism>
<evidence type="ECO:0000256" key="7">
    <source>
        <dbReference type="ARBA" id="ARBA00023136"/>
    </source>
</evidence>
<dbReference type="Proteomes" id="UP001186944">
    <property type="component" value="Unassembled WGS sequence"/>
</dbReference>
<dbReference type="PANTHER" id="PTHR12137">
    <property type="entry name" value="CARBOHYDRATE SULFOTRANSFERASE"/>
    <property type="match status" value="1"/>
</dbReference>
<dbReference type="EMBL" id="VSWD01000006">
    <property type="protein sequence ID" value="KAK3099960.1"/>
    <property type="molecule type" value="Genomic_DNA"/>
</dbReference>
<evidence type="ECO:0000256" key="4">
    <source>
        <dbReference type="ARBA" id="ARBA00022692"/>
    </source>
</evidence>
<keyword evidence="5" id="KW-1133">Transmembrane helix</keyword>
<keyword evidence="8 9" id="KW-0325">Glycoprotein</keyword>
<evidence type="ECO:0000256" key="3">
    <source>
        <dbReference type="ARBA" id="ARBA00022679"/>
    </source>
</evidence>
<dbReference type="GO" id="GO:0008146">
    <property type="term" value="F:sulfotransferase activity"/>
    <property type="evidence" value="ECO:0007669"/>
    <property type="project" value="InterPro"/>
</dbReference>
<evidence type="ECO:0000313" key="10">
    <source>
        <dbReference type="EMBL" id="KAK3099960.1"/>
    </source>
</evidence>
<protein>
    <recommendedName>
        <fullName evidence="9">Carbohydrate sulfotransferase</fullName>
        <ecNumber evidence="9">2.8.2.-</ecNumber>
    </recommendedName>
</protein>
<dbReference type="GO" id="GO:0016051">
    <property type="term" value="P:carbohydrate biosynthetic process"/>
    <property type="evidence" value="ECO:0007669"/>
    <property type="project" value="InterPro"/>
</dbReference>
<evidence type="ECO:0000256" key="6">
    <source>
        <dbReference type="ARBA" id="ARBA00023034"/>
    </source>
</evidence>
<sequence length="349" mass="41152">MASQRDLGKIHKWRVQRLRFQCYQQKEGRVRLVKRRSVALHFSHIHHLAACLIPKIGSTFLKKLFLSLESSDFKSHNLSKGRQMIHYLGNHLRVGSREAKVNAGHIFLVSRNPYSRLYAAYIDRVFLPAMQSYSQRIAKKNNKTKGKEVSFEEFVQDATTNLLSDRPVDFHWQPLFHMCEPCIVPYDIIVNQETFSQDIEHIISNLNVTEELRSSVTESLYQHRASNSIKEITKEMFPLAVDPKGLFGHTFLEFCERLWESHKIQGYIRSSFRFPVNNFKMLNHSSLNEALNIYLHFSTVSNMTYMESEVQRSYYLYDAYKRVSRQTVIQIQRAYYLDFILFDYDMEPP</sequence>
<dbReference type="AlphaFoldDB" id="A0AA88YEG6"/>
<keyword evidence="6 9" id="KW-0333">Golgi apparatus</keyword>
<dbReference type="InterPro" id="IPR005331">
    <property type="entry name" value="Sulfotransferase"/>
</dbReference>
<evidence type="ECO:0000256" key="2">
    <source>
        <dbReference type="ARBA" id="ARBA00006339"/>
    </source>
</evidence>
<comment type="subcellular location">
    <subcellularLocation>
        <location evidence="1 9">Golgi apparatus membrane</location>
        <topology evidence="1 9">Single-pass type II membrane protein</topology>
    </subcellularLocation>
</comment>
<comment type="similarity">
    <text evidence="2 9">Belongs to the sulfotransferase 2 family.</text>
</comment>
<evidence type="ECO:0000256" key="5">
    <source>
        <dbReference type="ARBA" id="ARBA00022989"/>
    </source>
</evidence>
<evidence type="ECO:0000256" key="9">
    <source>
        <dbReference type="RuleBase" id="RU364020"/>
    </source>
</evidence>
<dbReference type="Pfam" id="PF03567">
    <property type="entry name" value="Sulfotransfer_2"/>
    <property type="match status" value="1"/>
</dbReference>
<gene>
    <name evidence="10" type="ORF">FSP39_012544</name>
</gene>
<evidence type="ECO:0000313" key="11">
    <source>
        <dbReference type="Proteomes" id="UP001186944"/>
    </source>
</evidence>
<keyword evidence="7" id="KW-0472">Membrane</keyword>
<evidence type="ECO:0000256" key="8">
    <source>
        <dbReference type="ARBA" id="ARBA00023180"/>
    </source>
</evidence>
<keyword evidence="3 9" id="KW-0808">Transferase</keyword>
<keyword evidence="9" id="KW-0119">Carbohydrate metabolism</keyword>
<comment type="caution">
    <text evidence="10">The sequence shown here is derived from an EMBL/GenBank/DDBJ whole genome shotgun (WGS) entry which is preliminary data.</text>
</comment>
<keyword evidence="11" id="KW-1185">Reference proteome</keyword>
<dbReference type="GO" id="GO:0000139">
    <property type="term" value="C:Golgi membrane"/>
    <property type="evidence" value="ECO:0007669"/>
    <property type="project" value="UniProtKB-SubCell"/>
</dbReference>
<dbReference type="PANTHER" id="PTHR12137:SF54">
    <property type="entry name" value="CARBOHYDRATE SULFOTRANSFERASE"/>
    <property type="match status" value="1"/>
</dbReference>
<keyword evidence="4" id="KW-0812">Transmembrane</keyword>
<reference evidence="10" key="1">
    <citation type="submission" date="2019-08" db="EMBL/GenBank/DDBJ databases">
        <title>The improved chromosome-level genome for the pearl oyster Pinctada fucata martensii using PacBio sequencing and Hi-C.</title>
        <authorList>
            <person name="Zheng Z."/>
        </authorList>
    </citation>
    <scope>NUCLEOTIDE SEQUENCE</scope>
    <source>
        <strain evidence="10">ZZ-2019</strain>
        <tissue evidence="10">Adductor muscle</tissue>
    </source>
</reference>
<keyword evidence="9" id="KW-0735">Signal-anchor</keyword>
<name>A0AA88YEG6_PINIB</name>
<dbReference type="InterPro" id="IPR018011">
    <property type="entry name" value="Carb_sulfotrans_8-10"/>
</dbReference>
<dbReference type="EC" id="2.8.2.-" evidence="9"/>
<proteinExistence type="inferred from homology"/>
<evidence type="ECO:0000256" key="1">
    <source>
        <dbReference type="ARBA" id="ARBA00004323"/>
    </source>
</evidence>
<accession>A0AA88YEG6</accession>